<feature type="region of interest" description="Disordered" evidence="1">
    <location>
        <begin position="23"/>
        <end position="45"/>
    </location>
</feature>
<organism evidence="3 4">
    <name type="scientific">Cellulomonas soli</name>
    <dbReference type="NCBI Taxonomy" id="931535"/>
    <lineage>
        <taxon>Bacteria</taxon>
        <taxon>Bacillati</taxon>
        <taxon>Actinomycetota</taxon>
        <taxon>Actinomycetes</taxon>
        <taxon>Micrococcales</taxon>
        <taxon>Cellulomonadaceae</taxon>
        <taxon>Cellulomonas</taxon>
    </lineage>
</organism>
<feature type="chain" id="PRO_5021902469" description="Lipoprotein LpqB beta-propeller domain-containing protein" evidence="2">
    <location>
        <begin position="25"/>
        <end position="410"/>
    </location>
</feature>
<dbReference type="RefSeq" id="WP_146953382.1">
    <property type="nucleotide sequence ID" value="NZ_BAABBJ010000007.1"/>
</dbReference>
<sequence>MRASRRVAALVVATALTASGCAVERPGPPSSAVSPTDAAGLPSGVDATAQPGALTWVDGTVVVARDVSLSSARLAAEGVDLVRLSTSPAPGDGSSLGALALLADGSLVVSRAPADQYDGGAWLSEPSVIGTLVDGEFRAWPSSQDVLEDEHPRQVYDASADGDVVAWAETPSTQVGVDPWRIFARTGDGATTLVARAEDAGAGGEAGSLLVAGERVYWASSRGVVSRDVAGEEPIRLEVPGAAQPAIGDGGLYVARTGPDGTFGVARADGEGGSSPVLAYTGPAGASVGSLVADGDRLAFVVTSPTDTGGSVQVADLAASTVTSVALPSSGRSTSLALCGDRLIWTSADGSGTTPDEPVYVLDLVSGDLVGVVVPGSFGGVLCAGDLVAWRTLVPPDRAATTTVVRWGAG</sequence>
<protein>
    <recommendedName>
        <fullName evidence="5">Lipoprotein LpqB beta-propeller domain-containing protein</fullName>
    </recommendedName>
</protein>
<keyword evidence="4" id="KW-1185">Reference proteome</keyword>
<accession>A0A512PEM9</accession>
<feature type="signal peptide" evidence="2">
    <location>
        <begin position="1"/>
        <end position="24"/>
    </location>
</feature>
<dbReference type="AlphaFoldDB" id="A0A512PEM9"/>
<proteinExistence type="predicted"/>
<evidence type="ECO:0008006" key="5">
    <source>
        <dbReference type="Google" id="ProtNLM"/>
    </source>
</evidence>
<dbReference type="Proteomes" id="UP000321798">
    <property type="component" value="Unassembled WGS sequence"/>
</dbReference>
<reference evidence="3 4" key="1">
    <citation type="submission" date="2019-07" db="EMBL/GenBank/DDBJ databases">
        <title>Whole genome shotgun sequence of Cellulomonas soli NBRC 109434.</title>
        <authorList>
            <person name="Hosoyama A."/>
            <person name="Uohara A."/>
            <person name="Ohji S."/>
            <person name="Ichikawa N."/>
        </authorList>
    </citation>
    <scope>NUCLEOTIDE SEQUENCE [LARGE SCALE GENOMIC DNA]</scope>
    <source>
        <strain evidence="3 4">NBRC 109434</strain>
    </source>
</reference>
<comment type="caution">
    <text evidence="3">The sequence shown here is derived from an EMBL/GenBank/DDBJ whole genome shotgun (WGS) entry which is preliminary data.</text>
</comment>
<dbReference type="EMBL" id="BKAL01000007">
    <property type="protein sequence ID" value="GEP69636.1"/>
    <property type="molecule type" value="Genomic_DNA"/>
</dbReference>
<gene>
    <name evidence="3" type="ORF">CSO01_23510</name>
</gene>
<dbReference type="SUPFAM" id="SSF63825">
    <property type="entry name" value="YWTD domain"/>
    <property type="match status" value="1"/>
</dbReference>
<name>A0A512PEM9_9CELL</name>
<evidence type="ECO:0000256" key="1">
    <source>
        <dbReference type="SAM" id="MobiDB-lite"/>
    </source>
</evidence>
<dbReference type="OrthoDB" id="4824024at2"/>
<evidence type="ECO:0000313" key="4">
    <source>
        <dbReference type="Proteomes" id="UP000321798"/>
    </source>
</evidence>
<keyword evidence="2" id="KW-0732">Signal</keyword>
<evidence type="ECO:0000313" key="3">
    <source>
        <dbReference type="EMBL" id="GEP69636.1"/>
    </source>
</evidence>
<evidence type="ECO:0000256" key="2">
    <source>
        <dbReference type="SAM" id="SignalP"/>
    </source>
</evidence>
<dbReference type="PROSITE" id="PS51257">
    <property type="entry name" value="PROKAR_LIPOPROTEIN"/>
    <property type="match status" value="1"/>
</dbReference>